<dbReference type="AlphaFoldDB" id="X0UA86"/>
<feature type="non-terminal residue" evidence="2">
    <location>
        <position position="1"/>
    </location>
</feature>
<evidence type="ECO:0000256" key="1">
    <source>
        <dbReference type="SAM" id="Phobius"/>
    </source>
</evidence>
<keyword evidence="1" id="KW-0812">Transmembrane</keyword>
<keyword evidence="1" id="KW-1133">Transmembrane helix</keyword>
<reference evidence="2" key="1">
    <citation type="journal article" date="2014" name="Front. Microbiol.">
        <title>High frequency of phylogenetically diverse reductive dehalogenase-homologous genes in deep subseafloor sedimentary metagenomes.</title>
        <authorList>
            <person name="Kawai M."/>
            <person name="Futagami T."/>
            <person name="Toyoda A."/>
            <person name="Takaki Y."/>
            <person name="Nishi S."/>
            <person name="Hori S."/>
            <person name="Arai W."/>
            <person name="Tsubouchi T."/>
            <person name="Morono Y."/>
            <person name="Uchiyama I."/>
            <person name="Ito T."/>
            <person name="Fujiyama A."/>
            <person name="Inagaki F."/>
            <person name="Takami H."/>
        </authorList>
    </citation>
    <scope>NUCLEOTIDE SEQUENCE</scope>
    <source>
        <strain evidence="2">Expedition CK06-06</strain>
    </source>
</reference>
<evidence type="ECO:0008006" key="3">
    <source>
        <dbReference type="Google" id="ProtNLM"/>
    </source>
</evidence>
<gene>
    <name evidence="2" type="ORF">S01H1_30248</name>
</gene>
<sequence length="92" mass="10277">GRAVQFLGAISYSLYVLHTTIGWRLVRLSGSFIDENSPRPVMILGFSASIAICVVTAWIGWRLLEKPSMRFSQRIVLPQRTEAEQNRSPSAA</sequence>
<name>X0UA86_9ZZZZ</name>
<proteinExistence type="predicted"/>
<evidence type="ECO:0000313" key="2">
    <source>
        <dbReference type="EMBL" id="GAF96236.1"/>
    </source>
</evidence>
<organism evidence="2">
    <name type="scientific">marine sediment metagenome</name>
    <dbReference type="NCBI Taxonomy" id="412755"/>
    <lineage>
        <taxon>unclassified sequences</taxon>
        <taxon>metagenomes</taxon>
        <taxon>ecological metagenomes</taxon>
    </lineage>
</organism>
<accession>X0UA86</accession>
<comment type="caution">
    <text evidence="2">The sequence shown here is derived from an EMBL/GenBank/DDBJ whole genome shotgun (WGS) entry which is preliminary data.</text>
</comment>
<feature type="transmembrane region" description="Helical" evidence="1">
    <location>
        <begin position="41"/>
        <end position="64"/>
    </location>
</feature>
<protein>
    <recommendedName>
        <fullName evidence="3">Acyltransferase 3 domain-containing protein</fullName>
    </recommendedName>
</protein>
<dbReference type="EMBL" id="BARS01018597">
    <property type="protein sequence ID" value="GAF96236.1"/>
    <property type="molecule type" value="Genomic_DNA"/>
</dbReference>
<keyword evidence="1" id="KW-0472">Membrane</keyword>